<feature type="domain" description="NADP-dependent oxidoreductase" evidence="4">
    <location>
        <begin position="17"/>
        <end position="132"/>
    </location>
</feature>
<dbReference type="PANTHER" id="PTHR43625:SF40">
    <property type="entry name" value="ALDO-KETO REDUCTASE YAKC [NADP(+)]"/>
    <property type="match status" value="1"/>
</dbReference>
<evidence type="ECO:0000256" key="1">
    <source>
        <dbReference type="ARBA" id="ARBA00022857"/>
    </source>
</evidence>
<dbReference type="PANTHER" id="PTHR43625">
    <property type="entry name" value="AFLATOXIN B1 ALDEHYDE REDUCTASE"/>
    <property type="match status" value="1"/>
</dbReference>
<feature type="domain" description="Retrotransposon gag" evidence="5">
    <location>
        <begin position="470"/>
        <end position="561"/>
    </location>
</feature>
<evidence type="ECO:0000256" key="2">
    <source>
        <dbReference type="ARBA" id="ARBA00023002"/>
    </source>
</evidence>
<feature type="compositionally biased region" description="Basic and acidic residues" evidence="3">
    <location>
        <begin position="360"/>
        <end position="384"/>
    </location>
</feature>
<dbReference type="Gene3D" id="3.20.20.100">
    <property type="entry name" value="NADP-dependent oxidoreductase domain"/>
    <property type="match status" value="1"/>
</dbReference>
<dbReference type="SUPFAM" id="SSF51430">
    <property type="entry name" value="NAD(P)-linked oxidoreductase"/>
    <property type="match status" value="1"/>
</dbReference>
<feature type="compositionally biased region" description="Basic residues" evidence="3">
    <location>
        <begin position="323"/>
        <end position="341"/>
    </location>
</feature>
<dbReference type="Pfam" id="PF00248">
    <property type="entry name" value="Aldo_ket_red"/>
    <property type="match status" value="1"/>
</dbReference>
<dbReference type="OrthoDB" id="37537at2759"/>
<evidence type="ECO:0000256" key="3">
    <source>
        <dbReference type="SAM" id="MobiDB-lite"/>
    </source>
</evidence>
<proteinExistence type="predicted"/>
<feature type="region of interest" description="Disordered" evidence="3">
    <location>
        <begin position="293"/>
        <end position="384"/>
    </location>
</feature>
<keyword evidence="1" id="KW-0521">NADP</keyword>
<gene>
    <name evidence="6" type="ORF">Acr_02g0004850</name>
</gene>
<dbReference type="InterPro" id="IPR036812">
    <property type="entry name" value="NAD(P)_OxRdtase_dom_sf"/>
</dbReference>
<dbReference type="Proteomes" id="UP000585474">
    <property type="component" value="Unassembled WGS sequence"/>
</dbReference>
<keyword evidence="2" id="KW-0560">Oxidoreductase</keyword>
<protein>
    <submittedName>
        <fullName evidence="6">NAD(P)-linked oxidoreductase superfamily protein</fullName>
    </submittedName>
</protein>
<organism evidence="6 7">
    <name type="scientific">Actinidia rufa</name>
    <dbReference type="NCBI Taxonomy" id="165716"/>
    <lineage>
        <taxon>Eukaryota</taxon>
        <taxon>Viridiplantae</taxon>
        <taxon>Streptophyta</taxon>
        <taxon>Embryophyta</taxon>
        <taxon>Tracheophyta</taxon>
        <taxon>Spermatophyta</taxon>
        <taxon>Magnoliopsida</taxon>
        <taxon>eudicotyledons</taxon>
        <taxon>Gunneridae</taxon>
        <taxon>Pentapetalae</taxon>
        <taxon>asterids</taxon>
        <taxon>Ericales</taxon>
        <taxon>Actinidiaceae</taxon>
        <taxon>Actinidia</taxon>
    </lineage>
</organism>
<dbReference type="Pfam" id="PF03732">
    <property type="entry name" value="Retrotrans_gag"/>
    <property type="match status" value="1"/>
</dbReference>
<sequence>MKLGSQGLEVSAQGLGCMGMSAFYGPPKPEEDMIKLIHHAVDSGVTFLDTSDVYDPHTNEILLGKALKGGMREKVELATKFGVSFDDDEMEVRGDLAYVRAACERSLKRLEIDCIDLYYQHRIDTRVPIEITVLPLSLSLLIIILMWDKFSTDQGRYVALASPLNWSPMISPKVARLRTLLTEVKHVQHSAWNLAKLSPLCSPRAEVLSFPRSWASFSPQQFGAVCGNDSSQSSMHLCSRRLPRPSASIPLDNRAHPMANTSQVPDLEGLHREIHGMAEQMRIMNENNARLMQHLTTNNPPPPASPAPSHRSHRSGNNESHNHHSTGRNRRRRPPIPRRRERSSSSESRSSSETLEIEGEEVRRIGRSPRRNDQVPRHLEESTTQKIRDLNAKIDAINIGASAPVTIDASIRQTEPPFTKRIMRTRVSPKFDLPTQIEVYEGKTDPMDHLHSYKSLMSLHGYSDEVMCRAFSATLKGSARTWFRKLPLRTIDSFGDLSKLFVANFINCRVRQKNASHLFIIHQKETESLKDYIKRFNQAVLQVEYPSDKIVIMAMMEGLRPGPLFDSLSKKVPTTLSALQSKADKYIIAEELAEAKRRRRRRDDGKGRVHRAI</sequence>
<dbReference type="InterPro" id="IPR050791">
    <property type="entry name" value="Aldo-Keto_reductase"/>
</dbReference>
<dbReference type="InterPro" id="IPR005162">
    <property type="entry name" value="Retrotrans_gag_dom"/>
</dbReference>
<comment type="caution">
    <text evidence="6">The sequence shown here is derived from an EMBL/GenBank/DDBJ whole genome shotgun (WGS) entry which is preliminary data.</text>
</comment>
<dbReference type="AlphaFoldDB" id="A0A7J0E7A1"/>
<dbReference type="GO" id="GO:0016491">
    <property type="term" value="F:oxidoreductase activity"/>
    <property type="evidence" value="ECO:0007669"/>
    <property type="project" value="UniProtKB-KW"/>
</dbReference>
<evidence type="ECO:0000259" key="5">
    <source>
        <dbReference type="Pfam" id="PF03732"/>
    </source>
</evidence>
<keyword evidence="7" id="KW-1185">Reference proteome</keyword>
<evidence type="ECO:0000313" key="6">
    <source>
        <dbReference type="EMBL" id="GFY82245.1"/>
    </source>
</evidence>
<dbReference type="EMBL" id="BJWL01000002">
    <property type="protein sequence ID" value="GFY82245.1"/>
    <property type="molecule type" value="Genomic_DNA"/>
</dbReference>
<reference evidence="6 7" key="1">
    <citation type="submission" date="2019-07" db="EMBL/GenBank/DDBJ databases">
        <title>De Novo Assembly of kiwifruit Actinidia rufa.</title>
        <authorList>
            <person name="Sugita-Konishi S."/>
            <person name="Sato K."/>
            <person name="Mori E."/>
            <person name="Abe Y."/>
            <person name="Kisaki G."/>
            <person name="Hamano K."/>
            <person name="Suezawa K."/>
            <person name="Otani M."/>
            <person name="Fukuda T."/>
            <person name="Manabe T."/>
            <person name="Gomi K."/>
            <person name="Tabuchi M."/>
            <person name="Akimitsu K."/>
            <person name="Kataoka I."/>
        </authorList>
    </citation>
    <scope>NUCLEOTIDE SEQUENCE [LARGE SCALE GENOMIC DNA]</scope>
    <source>
        <strain evidence="7">cv. Fuchu</strain>
    </source>
</reference>
<name>A0A7J0E7A1_9ERIC</name>
<evidence type="ECO:0000313" key="7">
    <source>
        <dbReference type="Proteomes" id="UP000585474"/>
    </source>
</evidence>
<evidence type="ECO:0000259" key="4">
    <source>
        <dbReference type="Pfam" id="PF00248"/>
    </source>
</evidence>
<dbReference type="GO" id="GO:0005737">
    <property type="term" value="C:cytoplasm"/>
    <property type="evidence" value="ECO:0007669"/>
    <property type="project" value="TreeGrafter"/>
</dbReference>
<accession>A0A7J0E7A1</accession>
<dbReference type="InterPro" id="IPR023210">
    <property type="entry name" value="NADP_OxRdtase_dom"/>
</dbReference>